<organism evidence="2 3">
    <name type="scientific">Sphingobium subterraneum</name>
    <dbReference type="NCBI Taxonomy" id="627688"/>
    <lineage>
        <taxon>Bacteria</taxon>
        <taxon>Pseudomonadati</taxon>
        <taxon>Pseudomonadota</taxon>
        <taxon>Alphaproteobacteria</taxon>
        <taxon>Sphingomonadales</taxon>
        <taxon>Sphingomonadaceae</taxon>
        <taxon>Sphingobium</taxon>
    </lineage>
</organism>
<name>A0A841IZ53_9SPHN</name>
<comment type="caution">
    <text evidence="2">The sequence shown here is derived from an EMBL/GenBank/DDBJ whole genome shotgun (WGS) entry which is preliminary data.</text>
</comment>
<reference evidence="2 3" key="1">
    <citation type="submission" date="2020-08" db="EMBL/GenBank/DDBJ databases">
        <title>Genomic Encyclopedia of Type Strains, Phase IV (KMG-IV): sequencing the most valuable type-strain genomes for metagenomic binning, comparative biology and taxonomic classification.</title>
        <authorList>
            <person name="Goeker M."/>
        </authorList>
    </citation>
    <scope>NUCLEOTIDE SEQUENCE [LARGE SCALE GENOMIC DNA]</scope>
    <source>
        <strain evidence="2 3">DSM 102255</strain>
    </source>
</reference>
<evidence type="ECO:0000313" key="3">
    <source>
        <dbReference type="Proteomes" id="UP000552700"/>
    </source>
</evidence>
<evidence type="ECO:0000256" key="1">
    <source>
        <dbReference type="SAM" id="MobiDB-lite"/>
    </source>
</evidence>
<evidence type="ECO:0000313" key="2">
    <source>
        <dbReference type="EMBL" id="MBB6123610.1"/>
    </source>
</evidence>
<protein>
    <submittedName>
        <fullName evidence="2">Uncharacterized protein</fullName>
    </submittedName>
</protein>
<dbReference type="EMBL" id="JACIJP010000002">
    <property type="protein sequence ID" value="MBB6123610.1"/>
    <property type="molecule type" value="Genomic_DNA"/>
</dbReference>
<proteinExistence type="predicted"/>
<feature type="region of interest" description="Disordered" evidence="1">
    <location>
        <begin position="1"/>
        <end position="26"/>
    </location>
</feature>
<accession>A0A841IZ53</accession>
<keyword evidence="3" id="KW-1185">Reference proteome</keyword>
<dbReference type="AlphaFoldDB" id="A0A841IZ53"/>
<gene>
    <name evidence="2" type="ORF">FHS92_001339</name>
</gene>
<dbReference type="Proteomes" id="UP000552700">
    <property type="component" value="Unassembled WGS sequence"/>
</dbReference>
<sequence>MGTVEPADADMHDPGPNPRGVVGGKSGSLKVRHARATEFDGIHAARIGRRPIREKGPGRSCIILIPMGEDIGAILASLAPAK</sequence>